<keyword evidence="2" id="KW-0813">Transport</keyword>
<keyword evidence="2" id="KW-0812">Transmembrane</keyword>
<evidence type="ECO:0000256" key="2">
    <source>
        <dbReference type="ARBA" id="ARBA00023114"/>
    </source>
</evidence>
<dbReference type="InterPro" id="IPR000498">
    <property type="entry name" value="OmpA-like_TM_dom"/>
</dbReference>
<evidence type="ECO:0000259" key="4">
    <source>
        <dbReference type="Pfam" id="PF01389"/>
    </source>
</evidence>
<proteinExistence type="inferred from homology"/>
<protein>
    <submittedName>
        <fullName evidence="5">Outer membrane beta-barrel protein</fullName>
    </submittedName>
</protein>
<keyword evidence="2" id="KW-0626">Porin</keyword>
<feature type="chain" id="PRO_5045545060" evidence="3">
    <location>
        <begin position="31"/>
        <end position="184"/>
    </location>
</feature>
<accession>A0ABZ0I130</accession>
<reference evidence="5 6" key="1">
    <citation type="submission" date="2023-10" db="EMBL/GenBank/DDBJ databases">
        <title>Two novel species belonging to the OM43/NOR5 clade.</title>
        <authorList>
            <person name="Park M."/>
        </authorList>
    </citation>
    <scope>NUCLEOTIDE SEQUENCE [LARGE SCALE GENOMIC DNA]</scope>
    <source>
        <strain evidence="5 6">IMCC43200</strain>
    </source>
</reference>
<organism evidence="5 6">
    <name type="scientific">Congregibacter variabilis</name>
    <dbReference type="NCBI Taxonomy" id="3081200"/>
    <lineage>
        <taxon>Bacteria</taxon>
        <taxon>Pseudomonadati</taxon>
        <taxon>Pseudomonadota</taxon>
        <taxon>Gammaproteobacteria</taxon>
        <taxon>Cellvibrionales</taxon>
        <taxon>Halieaceae</taxon>
        <taxon>Congregibacter</taxon>
    </lineage>
</organism>
<evidence type="ECO:0000313" key="5">
    <source>
        <dbReference type="EMBL" id="WOJ92751.1"/>
    </source>
</evidence>
<dbReference type="RefSeq" id="WP_407347351.1">
    <property type="nucleotide sequence ID" value="NZ_CP136864.1"/>
</dbReference>
<evidence type="ECO:0000313" key="6">
    <source>
        <dbReference type="Proteomes" id="UP001626537"/>
    </source>
</evidence>
<dbReference type="EMBL" id="CP136864">
    <property type="protein sequence ID" value="WOJ92751.1"/>
    <property type="molecule type" value="Genomic_DNA"/>
</dbReference>
<evidence type="ECO:0000256" key="1">
    <source>
        <dbReference type="ARBA" id="ARBA00005710"/>
    </source>
</evidence>
<keyword evidence="2" id="KW-0406">Ion transport</keyword>
<name>A0ABZ0I130_9GAMM</name>
<gene>
    <name evidence="5" type="ORF">R0135_13280</name>
</gene>
<feature type="domain" description="Outer membrane protein OmpA-like transmembrane" evidence="4">
    <location>
        <begin position="30"/>
        <end position="171"/>
    </location>
</feature>
<sequence>MLYRSKVTFTAGFTGLAIVLCLGAATAARADSLYVGAGAYFTDVEITVGGEDDITPAGFIGYQFLDSNVLMLSAEVGYYDLGSWSGDLDEVSYSVDASALTFAGVAYVPVGPFFEIYAKAGLAAVEVETRFADMPRTDDDTETFIGAGVALDFFDTIDIYAEYLQFDNQIDSQMVGVGIRFDFF</sequence>
<dbReference type="SUPFAM" id="SSF56925">
    <property type="entry name" value="OMPA-like"/>
    <property type="match status" value="1"/>
</dbReference>
<dbReference type="InterPro" id="IPR011250">
    <property type="entry name" value="OMP/PagP_B-barrel"/>
</dbReference>
<dbReference type="Gene3D" id="2.40.160.20">
    <property type="match status" value="1"/>
</dbReference>
<dbReference type="Pfam" id="PF01389">
    <property type="entry name" value="OmpA_membrane"/>
    <property type="match status" value="1"/>
</dbReference>
<feature type="signal peptide" evidence="3">
    <location>
        <begin position="1"/>
        <end position="30"/>
    </location>
</feature>
<evidence type="ECO:0000256" key="3">
    <source>
        <dbReference type="SAM" id="SignalP"/>
    </source>
</evidence>
<keyword evidence="3" id="KW-0732">Signal</keyword>
<keyword evidence="6" id="KW-1185">Reference proteome</keyword>
<dbReference type="Proteomes" id="UP001626537">
    <property type="component" value="Chromosome"/>
</dbReference>
<comment type="similarity">
    <text evidence="1">Belongs to the outer membrane OOP (TC 1.B.6) superfamily. OmpA family.</text>
</comment>